<feature type="binding site" evidence="2">
    <location>
        <position position="83"/>
    </location>
    <ligand>
        <name>Fe cation</name>
        <dbReference type="ChEBI" id="CHEBI:24875"/>
    </ligand>
</feature>
<dbReference type="CDD" id="cd02909">
    <property type="entry name" value="cupin_pirin_N"/>
    <property type="match status" value="1"/>
</dbReference>
<dbReference type="PIRSF" id="PIRSF006232">
    <property type="entry name" value="Pirin"/>
    <property type="match status" value="1"/>
</dbReference>
<name>A0A1X7HX07_9CORY</name>
<dbReference type="Pfam" id="PF05726">
    <property type="entry name" value="Pirin_C"/>
    <property type="match status" value="1"/>
</dbReference>
<dbReference type="AlphaFoldDB" id="A0A1X7HX07"/>
<dbReference type="Proteomes" id="UP000193309">
    <property type="component" value="Unassembled WGS sequence"/>
</dbReference>
<feature type="binding site" evidence="2">
    <location>
        <position position="125"/>
    </location>
    <ligand>
        <name>Fe cation</name>
        <dbReference type="ChEBI" id="CHEBI:24875"/>
    </ligand>
</feature>
<sequence>MSVTDAHPEELVLSPDAPHCADGARVEIITSRPVPLGGPRAMTVNRTLPQKQRSLIGAWCFVDHYGPDDVSVTGGMDVAPHPHTGLQTVSWLFEGTITHHDSGDNHAVVRPGEVNLMTAGAGICHSEVTTQATTTLHGVQLWTALPDADRHGPRRFDHYAPEPVLFDGGSALVFLGSLLGSTSPVTTFSPLVGAEIRLDAGASISIDVDPAHEHGLLVDAGDIDLEGVTVAPTELAYTGVGEKRLRIRNNGSDKARLLLIGGEPFEEEIIMWWNFIGRTYDEIETYRAEWQAEDDRFGVTEGYISHDPDGLPRLPAPELPNARIRPRVNPAPIARPEERI</sequence>
<dbReference type="InterPro" id="IPR008778">
    <property type="entry name" value="Pirin_C_dom"/>
</dbReference>
<dbReference type="STRING" id="1610489.SAMN06295981_0159"/>
<evidence type="ECO:0000259" key="4">
    <source>
        <dbReference type="Pfam" id="PF02678"/>
    </source>
</evidence>
<keyword evidence="7" id="KW-1185">Reference proteome</keyword>
<evidence type="ECO:0000256" key="2">
    <source>
        <dbReference type="PIRSR" id="PIRSR006232-1"/>
    </source>
</evidence>
<evidence type="ECO:0000256" key="3">
    <source>
        <dbReference type="RuleBase" id="RU003457"/>
    </source>
</evidence>
<reference evidence="7" key="1">
    <citation type="submission" date="2017-04" db="EMBL/GenBank/DDBJ databases">
        <authorList>
            <person name="Varghese N."/>
            <person name="Submissions S."/>
        </authorList>
    </citation>
    <scope>NUCLEOTIDE SEQUENCE [LARGE SCALE GENOMIC DNA]</scope>
    <source>
        <strain evidence="7">VDS</strain>
    </source>
</reference>
<feature type="binding site" evidence="2">
    <location>
        <position position="81"/>
    </location>
    <ligand>
        <name>Fe cation</name>
        <dbReference type="ChEBI" id="CHEBI:24875"/>
    </ligand>
</feature>
<proteinExistence type="inferred from homology"/>
<dbReference type="Pfam" id="PF02678">
    <property type="entry name" value="Pirin"/>
    <property type="match status" value="1"/>
</dbReference>
<evidence type="ECO:0000256" key="1">
    <source>
        <dbReference type="ARBA" id="ARBA00008416"/>
    </source>
</evidence>
<organism evidence="6 7">
    <name type="scientific">Corynebacterium pollutisoli</name>
    <dbReference type="NCBI Taxonomy" id="1610489"/>
    <lineage>
        <taxon>Bacteria</taxon>
        <taxon>Bacillati</taxon>
        <taxon>Actinomycetota</taxon>
        <taxon>Actinomycetes</taxon>
        <taxon>Mycobacteriales</taxon>
        <taxon>Corynebacteriaceae</taxon>
        <taxon>Corynebacterium</taxon>
    </lineage>
</organism>
<dbReference type="PANTHER" id="PTHR13903:SF8">
    <property type="entry name" value="PIRIN"/>
    <property type="match status" value="1"/>
</dbReference>
<dbReference type="InterPro" id="IPR003829">
    <property type="entry name" value="Pirin_N_dom"/>
</dbReference>
<feature type="binding site" evidence="2">
    <location>
        <position position="127"/>
    </location>
    <ligand>
        <name>Fe cation</name>
        <dbReference type="ChEBI" id="CHEBI:24875"/>
    </ligand>
</feature>
<evidence type="ECO:0000259" key="5">
    <source>
        <dbReference type="Pfam" id="PF05726"/>
    </source>
</evidence>
<comment type="cofactor">
    <cofactor evidence="2">
        <name>Fe cation</name>
        <dbReference type="ChEBI" id="CHEBI:24875"/>
    </cofactor>
    <text evidence="2">Binds 1 Fe cation per subunit.</text>
</comment>
<evidence type="ECO:0000313" key="6">
    <source>
        <dbReference type="EMBL" id="SMG06500.1"/>
    </source>
</evidence>
<protein>
    <recommendedName>
        <fullName evidence="8">Pirin</fullName>
    </recommendedName>
</protein>
<feature type="domain" description="Pirin C-terminal" evidence="5">
    <location>
        <begin position="194"/>
        <end position="293"/>
    </location>
</feature>
<gene>
    <name evidence="6" type="ORF">SAMN06295981_0159</name>
</gene>
<comment type="similarity">
    <text evidence="1 3">Belongs to the pirin family.</text>
</comment>
<dbReference type="Gene3D" id="2.60.120.10">
    <property type="entry name" value="Jelly Rolls"/>
    <property type="match status" value="1"/>
</dbReference>
<dbReference type="InterPro" id="IPR011051">
    <property type="entry name" value="RmlC_Cupin_sf"/>
</dbReference>
<dbReference type="GO" id="GO:0046872">
    <property type="term" value="F:metal ion binding"/>
    <property type="evidence" value="ECO:0007669"/>
    <property type="project" value="UniProtKB-KW"/>
</dbReference>
<evidence type="ECO:0000313" key="7">
    <source>
        <dbReference type="Proteomes" id="UP000193309"/>
    </source>
</evidence>
<dbReference type="CDD" id="cd02247">
    <property type="entry name" value="cupin_pirin_C"/>
    <property type="match status" value="1"/>
</dbReference>
<dbReference type="InterPro" id="IPR012093">
    <property type="entry name" value="Pirin"/>
</dbReference>
<dbReference type="EMBL" id="FXAR01000001">
    <property type="protein sequence ID" value="SMG06500.1"/>
    <property type="molecule type" value="Genomic_DNA"/>
</dbReference>
<dbReference type="OrthoDB" id="321327at2"/>
<keyword evidence="2" id="KW-0408">Iron</keyword>
<evidence type="ECO:0008006" key="8">
    <source>
        <dbReference type="Google" id="ProtNLM"/>
    </source>
</evidence>
<keyword evidence="2" id="KW-0479">Metal-binding</keyword>
<dbReference type="SUPFAM" id="SSF51182">
    <property type="entry name" value="RmlC-like cupins"/>
    <property type="match status" value="1"/>
</dbReference>
<accession>A0A1X7HX07</accession>
<dbReference type="RefSeq" id="WP_085548353.1">
    <property type="nucleotide sequence ID" value="NZ_FXAR01000001.1"/>
</dbReference>
<feature type="domain" description="Pirin N-terminal" evidence="4">
    <location>
        <begin position="43"/>
        <end position="142"/>
    </location>
</feature>
<dbReference type="InterPro" id="IPR014710">
    <property type="entry name" value="RmlC-like_jellyroll"/>
</dbReference>
<dbReference type="PANTHER" id="PTHR13903">
    <property type="entry name" value="PIRIN-RELATED"/>
    <property type="match status" value="1"/>
</dbReference>